<feature type="compositionally biased region" description="Pro residues" evidence="2">
    <location>
        <begin position="200"/>
        <end position="210"/>
    </location>
</feature>
<keyword evidence="5" id="KW-1185">Reference proteome</keyword>
<protein>
    <submittedName>
        <fullName evidence="4">Uncharacterized protein</fullName>
    </submittedName>
</protein>
<proteinExistence type="predicted"/>
<feature type="signal peptide" evidence="3">
    <location>
        <begin position="1"/>
        <end position="19"/>
    </location>
</feature>
<evidence type="ECO:0000256" key="2">
    <source>
        <dbReference type="SAM" id="MobiDB-lite"/>
    </source>
</evidence>
<dbReference type="EMBL" id="NIOF01000007">
    <property type="protein sequence ID" value="OWQ88540.1"/>
    <property type="molecule type" value="Genomic_DNA"/>
</dbReference>
<feature type="region of interest" description="Disordered" evidence="2">
    <location>
        <begin position="186"/>
        <end position="213"/>
    </location>
</feature>
<evidence type="ECO:0000256" key="3">
    <source>
        <dbReference type="SAM" id="SignalP"/>
    </source>
</evidence>
<keyword evidence="3" id="KW-0732">Signal</keyword>
<keyword evidence="1" id="KW-0175">Coiled coil</keyword>
<name>A0A246J7B6_9BURK</name>
<feature type="region of interest" description="Disordered" evidence="2">
    <location>
        <begin position="335"/>
        <end position="372"/>
    </location>
</feature>
<dbReference type="RefSeq" id="WP_088386064.1">
    <property type="nucleotide sequence ID" value="NZ_NIOF01000007.1"/>
</dbReference>
<reference evidence="4 5" key="1">
    <citation type="journal article" date="2008" name="Int. J. Syst. Evol. Microbiol.">
        <title>Description of Roseateles aquatilis sp. nov. and Roseateles terrae sp. nov., in the class Betaproteobacteria, and emended description of the genus Roseateles.</title>
        <authorList>
            <person name="Gomila M."/>
            <person name="Bowien B."/>
            <person name="Falsen E."/>
            <person name="Moore E.R."/>
            <person name="Lalucat J."/>
        </authorList>
    </citation>
    <scope>NUCLEOTIDE SEQUENCE [LARGE SCALE GENOMIC DNA]</scope>
    <source>
        <strain evidence="4 5">CCUG 48205</strain>
    </source>
</reference>
<feature type="region of interest" description="Disordered" evidence="2">
    <location>
        <begin position="261"/>
        <end position="290"/>
    </location>
</feature>
<dbReference type="Proteomes" id="UP000197468">
    <property type="component" value="Unassembled WGS sequence"/>
</dbReference>
<gene>
    <name evidence="4" type="ORF">CDN99_16960</name>
</gene>
<accession>A0A246J7B6</accession>
<feature type="chain" id="PRO_5012941810" evidence="3">
    <location>
        <begin position="20"/>
        <end position="372"/>
    </location>
</feature>
<organism evidence="4 5">
    <name type="scientific">Roseateles aquatilis</name>
    <dbReference type="NCBI Taxonomy" id="431061"/>
    <lineage>
        <taxon>Bacteria</taxon>
        <taxon>Pseudomonadati</taxon>
        <taxon>Pseudomonadota</taxon>
        <taxon>Betaproteobacteria</taxon>
        <taxon>Burkholderiales</taxon>
        <taxon>Sphaerotilaceae</taxon>
        <taxon>Roseateles</taxon>
    </lineage>
</organism>
<evidence type="ECO:0000256" key="1">
    <source>
        <dbReference type="SAM" id="Coils"/>
    </source>
</evidence>
<dbReference type="AlphaFoldDB" id="A0A246J7B6"/>
<feature type="compositionally biased region" description="Basic and acidic residues" evidence="2">
    <location>
        <begin position="359"/>
        <end position="372"/>
    </location>
</feature>
<comment type="caution">
    <text evidence="4">The sequence shown here is derived from an EMBL/GenBank/DDBJ whole genome shotgun (WGS) entry which is preliminary data.</text>
</comment>
<dbReference type="OrthoDB" id="115149at2"/>
<feature type="coiled-coil region" evidence="1">
    <location>
        <begin position="154"/>
        <end position="181"/>
    </location>
</feature>
<sequence length="372" mass="40432">MKTSLTALALAIAATAVQAQHDAPEAPPAPAVPAVPAAPLVPPVPPVPELTTPVMIEAGIAGHILSAERVVKGAPYCAQAVHETVQSLADGNRIVHQQTSQLCRDGEGRTRQEVERQGRRYVYLRDPVSGENWLLDPDKKTARYLGGRIDAEAQREHSEKMREYNDKMRDYARKMRDWAREHGERVREAFASGESAPRATPKPPAPPAAPNAPTAVVIAPGETGQDVRLIRIETPMAPMAPMSPIPVGVSMRMEPLIVTGDDSRLNNLPPREIDGVKVTGGRTTSTIPAGKIGNEKPIVITREIWTSPELKITVSAQTKDPRNGEQNYQLRNLRRAEPDAALMHVPGDYQKTGVPTPRKPREGKDGKDAKQG</sequence>
<evidence type="ECO:0000313" key="5">
    <source>
        <dbReference type="Proteomes" id="UP000197468"/>
    </source>
</evidence>
<evidence type="ECO:0000313" key="4">
    <source>
        <dbReference type="EMBL" id="OWQ88540.1"/>
    </source>
</evidence>